<evidence type="ECO:0000256" key="9">
    <source>
        <dbReference type="ARBA" id="ARBA00023125"/>
    </source>
</evidence>
<dbReference type="InterPro" id="IPR027417">
    <property type="entry name" value="P-loop_NTPase"/>
</dbReference>
<keyword evidence="11" id="KW-0175">Coiled coil</keyword>
<dbReference type="SUPFAM" id="SSF52540">
    <property type="entry name" value="P-loop containing nucleoside triphosphate hydrolases"/>
    <property type="match status" value="2"/>
</dbReference>
<dbReference type="Pfam" id="PF04313">
    <property type="entry name" value="HSDR_N"/>
    <property type="match status" value="1"/>
</dbReference>
<dbReference type="Gene3D" id="3.90.1570.50">
    <property type="match status" value="1"/>
</dbReference>
<evidence type="ECO:0000313" key="14">
    <source>
        <dbReference type="Proteomes" id="UP000070560"/>
    </source>
</evidence>
<keyword evidence="4 10" id="KW-0547">Nucleotide-binding</keyword>
<gene>
    <name evidence="13" type="ORF">HS1_000875</name>
</gene>
<dbReference type="GO" id="GO:0009307">
    <property type="term" value="P:DNA restriction-modification system"/>
    <property type="evidence" value="ECO:0007669"/>
    <property type="project" value="UniProtKB-KW"/>
</dbReference>
<evidence type="ECO:0000256" key="3">
    <source>
        <dbReference type="ARBA" id="ARBA00022722"/>
    </source>
</evidence>
<proteinExistence type="inferred from homology"/>
<feature type="domain" description="Helicase ATP-binding" evidence="12">
    <location>
        <begin position="265"/>
        <end position="425"/>
    </location>
</feature>
<dbReference type="PANTHER" id="PTHR30195:SF15">
    <property type="entry name" value="TYPE I RESTRICTION ENZYME HINDI ENDONUCLEASE SUBUNIT"/>
    <property type="match status" value="1"/>
</dbReference>
<dbReference type="InterPro" id="IPR055180">
    <property type="entry name" value="HsdR_RecA-like_helicase_dom_2"/>
</dbReference>
<keyword evidence="3" id="KW-0540">Nuclease</keyword>
<dbReference type="NCBIfam" id="TIGR00348">
    <property type="entry name" value="hsdR"/>
    <property type="match status" value="1"/>
</dbReference>
<evidence type="ECO:0000256" key="1">
    <source>
        <dbReference type="ARBA" id="ARBA00000851"/>
    </source>
</evidence>
<evidence type="ECO:0000256" key="8">
    <source>
        <dbReference type="ARBA" id="ARBA00022840"/>
    </source>
</evidence>
<name>A0A7U4TGH6_DESA2</name>
<protein>
    <recommendedName>
        <fullName evidence="10">Type I restriction enzyme endonuclease subunit</fullName>
        <shortName evidence="10">R protein</shortName>
        <ecNumber evidence="10">3.1.21.3</ecNumber>
    </recommendedName>
</protein>
<dbReference type="EMBL" id="CP013015">
    <property type="protein sequence ID" value="AMM40679.1"/>
    <property type="molecule type" value="Genomic_DNA"/>
</dbReference>
<evidence type="ECO:0000256" key="2">
    <source>
        <dbReference type="ARBA" id="ARBA00008598"/>
    </source>
</evidence>
<dbReference type="CDD" id="cd18800">
    <property type="entry name" value="SF2_C_EcoR124I-like"/>
    <property type="match status" value="1"/>
</dbReference>
<keyword evidence="9 10" id="KW-0238">DNA-binding</keyword>
<keyword evidence="14" id="KW-1185">Reference proteome</keyword>
<dbReference type="KEGG" id="daw:HS1_000875"/>
<evidence type="ECO:0000313" key="13">
    <source>
        <dbReference type="EMBL" id="AMM40679.1"/>
    </source>
</evidence>
<dbReference type="InterPro" id="IPR040980">
    <property type="entry name" value="SWI2_SNF2"/>
</dbReference>
<dbReference type="EC" id="3.1.21.3" evidence="10"/>
<evidence type="ECO:0000259" key="12">
    <source>
        <dbReference type="PROSITE" id="PS51192"/>
    </source>
</evidence>
<dbReference type="InterPro" id="IPR007409">
    <property type="entry name" value="Restrct_endonuc_type1_HsdR_N"/>
</dbReference>
<dbReference type="PROSITE" id="PS51192">
    <property type="entry name" value="HELICASE_ATP_BIND_1"/>
    <property type="match status" value="1"/>
</dbReference>
<dbReference type="Gene3D" id="3.40.50.300">
    <property type="entry name" value="P-loop containing nucleotide triphosphate hydrolases"/>
    <property type="match status" value="2"/>
</dbReference>
<dbReference type="Pfam" id="PF22679">
    <property type="entry name" value="T1R_D3-like"/>
    <property type="match status" value="1"/>
</dbReference>
<dbReference type="REBASE" id="139595">
    <property type="entry name" value="DauHS1ORF871P"/>
</dbReference>
<keyword evidence="7 10" id="KW-0378">Hydrolase</keyword>
<evidence type="ECO:0000256" key="4">
    <source>
        <dbReference type="ARBA" id="ARBA00022741"/>
    </source>
</evidence>
<dbReference type="CDD" id="cd22332">
    <property type="entry name" value="HsdR_N"/>
    <property type="match status" value="1"/>
</dbReference>
<evidence type="ECO:0000256" key="11">
    <source>
        <dbReference type="SAM" id="Coils"/>
    </source>
</evidence>
<dbReference type="PANTHER" id="PTHR30195">
    <property type="entry name" value="TYPE I SITE-SPECIFIC DEOXYRIBONUCLEASE PROTEIN SUBUNIT M AND R"/>
    <property type="match status" value="1"/>
</dbReference>
<dbReference type="CDD" id="cd18030">
    <property type="entry name" value="DEXHc_RE_I_HsdR"/>
    <property type="match status" value="1"/>
</dbReference>
<dbReference type="OrthoDB" id="9758243at2"/>
<dbReference type="InterPro" id="IPR004473">
    <property type="entry name" value="Restrct_endonuc_typeI_HsdR"/>
</dbReference>
<dbReference type="Proteomes" id="UP000070560">
    <property type="component" value="Chromosome"/>
</dbReference>
<comment type="catalytic activity">
    <reaction evidence="1 10">
        <text>Endonucleolytic cleavage of DNA to give random double-stranded fragments with terminal 5'-phosphates, ATP is simultaneously hydrolyzed.</text>
        <dbReference type="EC" id="3.1.21.3"/>
    </reaction>
</comment>
<dbReference type="InterPro" id="IPR051268">
    <property type="entry name" value="Type-I_R_enzyme_R_subunit"/>
</dbReference>
<evidence type="ECO:0000256" key="7">
    <source>
        <dbReference type="ARBA" id="ARBA00022801"/>
    </source>
</evidence>
<reference evidence="13 14" key="1">
    <citation type="submission" date="2015-10" db="EMBL/GenBank/DDBJ databases">
        <title>Candidatus Desulfofervidus auxilii, a hydrogenotrophic sulfate-reducing bacterium involved in the thermophilic anaerobic oxidation of methane.</title>
        <authorList>
            <person name="Krukenberg V."/>
            <person name="Richter M."/>
            <person name="Wegener G."/>
        </authorList>
    </citation>
    <scope>NUCLEOTIDE SEQUENCE [LARGE SCALE GENOMIC DNA]</scope>
    <source>
        <strain evidence="13 14">HS1</strain>
    </source>
</reference>
<keyword evidence="8 10" id="KW-0067">ATP-binding</keyword>
<dbReference type="GO" id="GO:0009035">
    <property type="term" value="F:type I site-specific deoxyribonuclease activity"/>
    <property type="evidence" value="ECO:0007669"/>
    <property type="project" value="UniProtKB-EC"/>
</dbReference>
<dbReference type="RefSeq" id="WP_066061476.1">
    <property type="nucleotide sequence ID" value="NZ_CP013015.1"/>
</dbReference>
<comment type="similarity">
    <text evidence="2 10">Belongs to the HsdR family.</text>
</comment>
<keyword evidence="6 13" id="KW-0255">Endonuclease</keyword>
<dbReference type="GO" id="GO:0003677">
    <property type="term" value="F:DNA binding"/>
    <property type="evidence" value="ECO:0007669"/>
    <property type="project" value="UniProtKB-KW"/>
</dbReference>
<comment type="function">
    <text evidence="10">Subunit R is required for both nuclease and ATPase activities, but not for modification.</text>
</comment>
<dbReference type="SMART" id="SM00487">
    <property type="entry name" value="DEXDc"/>
    <property type="match status" value="1"/>
</dbReference>
<dbReference type="Pfam" id="PF18766">
    <property type="entry name" value="SWI2_SNF2"/>
    <property type="match status" value="1"/>
</dbReference>
<organism evidence="13 14">
    <name type="scientific">Desulfofervidus auxilii</name>
    <dbReference type="NCBI Taxonomy" id="1621989"/>
    <lineage>
        <taxon>Bacteria</taxon>
        <taxon>Pseudomonadati</taxon>
        <taxon>Thermodesulfobacteriota</taxon>
        <taxon>Candidatus Desulfofervidia</taxon>
        <taxon>Candidatus Desulfofervidales</taxon>
        <taxon>Candidatus Desulfofervidaceae</taxon>
        <taxon>Candidatus Desulfofervidus</taxon>
    </lineage>
</organism>
<comment type="subunit">
    <text evidence="10">The type I restriction/modification system is composed of three polypeptides R, M and S.</text>
</comment>
<dbReference type="InterPro" id="IPR014001">
    <property type="entry name" value="Helicase_ATP-bd"/>
</dbReference>
<dbReference type="AlphaFoldDB" id="A0A7U4TGH6"/>
<feature type="coiled-coil region" evidence="11">
    <location>
        <begin position="837"/>
        <end position="874"/>
    </location>
</feature>
<sequence length="959" mass="113811">MKLITEKRDVQNRVIDHLQAIGWEYIPPANIQEKREYDIKEPFILEILEKKLKELNKRIITDENAQNVIRRLRLIPSTLTGNQEFLEYLRGKKTVYVEKERRERNFKLINLENPENNHFAFTKEYWFEDREKRRMDIVFFINGIPICDFQLKSPTVWEAEEEAFEQVRIYSNALPELFKYLQFYAVSEGLRLFYGPTWKYESKTFYRWKIENGFNFEKLVKTFFDRREVTETLRSYIVFMTVDEELQKYILKQHQRRAIAKIIRRVLEEKKKKGLIWHTQGAYKSLTMIVSADELKKIPELENPTVIVVLDRLELEHQIYQNFQAYGFPNIVKAESKNHLRELLESDYKGLIITTIHKFERMPKQVNERDNIIVLVDEAHRSQEGDLGNYMRGALPNAYYFGFTGTPIDRTKIGRGTFIAFGYPPDEPYLDKYTIDESIEEGTTVPLYYTLAKIELHVDKETLEEEFFRVVEEEGIGSIEGINKVIEKAEKLKAVLKARDRIDKIAKHIAEHYKKFVEPLGFKAFIVAVDREACALYKEAIDKYLPEEYTKVVYTPDYKDNELLKKYHISDEEEKRIRKDFKSADKLPKILIVTEKLLTGYDAPVLYIMYLDKPLKDHTLLQAIARINRPYVGKSCGLVMDYIGIFDNLQRALAFYSKDVEAGLIDFEKLKERFKDLMESVDKILKEMDLEDESKRIQSIIDYFFEGEKRKEFIKTFKQIQEIYEILSPDEFLRDYIEKYKLLVQIYELIYQTYNPEAEKTKIRRDILKKTENLIKENVELLHIADNLPLYEINEDIARTIKADKISQRVKIANLYKSVKVHIENKRKESPYLVSIAKKVEEIISQLRERQRSVESALEELTRIAEDIAKAEEEQKKSGLNKEEFSYFWILRRHGVKNPEKISKDISNIIAKKEHWIFNENVERELRKELYKKLLDYSGDVVKLVNELLGIDRIIRGET</sequence>
<keyword evidence="5 10" id="KW-0680">Restriction system</keyword>
<accession>A0A7U4TGH6</accession>
<evidence type="ECO:0000256" key="5">
    <source>
        <dbReference type="ARBA" id="ARBA00022747"/>
    </source>
</evidence>
<evidence type="ECO:0000256" key="6">
    <source>
        <dbReference type="ARBA" id="ARBA00022759"/>
    </source>
</evidence>
<evidence type="ECO:0000256" key="10">
    <source>
        <dbReference type="RuleBase" id="RU364115"/>
    </source>
</evidence>
<dbReference type="GO" id="GO:0005524">
    <property type="term" value="F:ATP binding"/>
    <property type="evidence" value="ECO:0007669"/>
    <property type="project" value="UniProtKB-KW"/>
</dbReference>